<evidence type="ECO:0000313" key="1">
    <source>
        <dbReference type="EMBL" id="KAJ9693101.1"/>
    </source>
</evidence>
<keyword evidence="2" id="KW-1185">Reference proteome</keyword>
<name>A0AA39DQ67_VITRO</name>
<reference evidence="1 2" key="1">
    <citation type="journal article" date="2023" name="BMC Biotechnol.">
        <title>Vitis rotundifolia cv Carlos genome sequencing.</title>
        <authorList>
            <person name="Huff M."/>
            <person name="Hulse-Kemp A."/>
            <person name="Scheffler B."/>
            <person name="Youngblood R."/>
            <person name="Simpson S."/>
            <person name="Babiker E."/>
            <person name="Staton M."/>
        </authorList>
    </citation>
    <scope>NUCLEOTIDE SEQUENCE [LARGE SCALE GENOMIC DNA]</scope>
    <source>
        <tissue evidence="1">Leaf</tissue>
    </source>
</reference>
<dbReference type="EMBL" id="JARBHA010000009">
    <property type="protein sequence ID" value="KAJ9693101.1"/>
    <property type="molecule type" value="Genomic_DNA"/>
</dbReference>
<sequence>MSPILQYSPEYDLLSGTRPDTILSVVDSAVLGRIDFPSVCYSSVLTQIRSLLRYSPEYDLFSGTRPDNIISVLDSPRLAWIRFPVCLVFYDTCPDILAWIPSFLSWIPRYSHGLIPRLSVILRYSPEYDLFSNTHSNTIISILDSPVLARIRFLNSLVFSDTPPDSISFLVMARIGCFLSFILWYSYGFDSSSISYSLVLARIRFPLRYSHRFNLRLSVTLRYSPEYDLFSANRPDTIIFVLDSPVLARIRFRVCLDAFFLLFSGTRTDSILRLSPIPRYSPEYDLLSGTRSDTILSVLDSAVLRWIDSPSVCYSLVLARIRSLLRYSPRYHHFCLGFSGTHTDSIPCLSGILRYLLG</sequence>
<organism evidence="1 2">
    <name type="scientific">Vitis rotundifolia</name>
    <name type="common">Muscadine grape</name>
    <dbReference type="NCBI Taxonomy" id="103349"/>
    <lineage>
        <taxon>Eukaryota</taxon>
        <taxon>Viridiplantae</taxon>
        <taxon>Streptophyta</taxon>
        <taxon>Embryophyta</taxon>
        <taxon>Tracheophyta</taxon>
        <taxon>Spermatophyta</taxon>
        <taxon>Magnoliopsida</taxon>
        <taxon>eudicotyledons</taxon>
        <taxon>Gunneridae</taxon>
        <taxon>Pentapetalae</taxon>
        <taxon>rosids</taxon>
        <taxon>Vitales</taxon>
        <taxon>Vitaceae</taxon>
        <taxon>Viteae</taxon>
        <taxon>Vitis</taxon>
    </lineage>
</organism>
<comment type="caution">
    <text evidence="1">The sequence shown here is derived from an EMBL/GenBank/DDBJ whole genome shotgun (WGS) entry which is preliminary data.</text>
</comment>
<proteinExistence type="predicted"/>
<evidence type="ECO:0000313" key="2">
    <source>
        <dbReference type="Proteomes" id="UP001168098"/>
    </source>
</evidence>
<dbReference type="AlphaFoldDB" id="A0AA39DQ67"/>
<protein>
    <submittedName>
        <fullName evidence="1">Uncharacterized protein</fullName>
    </submittedName>
</protein>
<dbReference type="Proteomes" id="UP001168098">
    <property type="component" value="Unassembled WGS sequence"/>
</dbReference>
<gene>
    <name evidence="1" type="ORF">PVL29_012013</name>
</gene>
<accession>A0AA39DQ67</accession>